<protein>
    <submittedName>
        <fullName evidence="7">Zinc finger FYVE-type containing 21</fullName>
    </submittedName>
</protein>
<feature type="compositionally biased region" description="Low complexity" evidence="5">
    <location>
        <begin position="284"/>
        <end position="296"/>
    </location>
</feature>
<gene>
    <name evidence="7" type="primary">ZFYVE21</name>
</gene>
<dbReference type="Pfam" id="PF01363">
    <property type="entry name" value="FYVE"/>
    <property type="match status" value="1"/>
</dbReference>
<dbReference type="Pfam" id="PF16696">
    <property type="entry name" value="ZFYVE21_C"/>
    <property type="match status" value="1"/>
</dbReference>
<dbReference type="InterPro" id="IPR013083">
    <property type="entry name" value="Znf_RING/FYVE/PHD"/>
</dbReference>
<dbReference type="CDD" id="cd15727">
    <property type="entry name" value="FYVE_ZF21"/>
    <property type="match status" value="1"/>
</dbReference>
<feature type="region of interest" description="Disordered" evidence="5">
    <location>
        <begin position="243"/>
        <end position="319"/>
    </location>
</feature>
<organism evidence="7 8">
    <name type="scientific">Capra hircus</name>
    <name type="common">Goat</name>
    <dbReference type="NCBI Taxonomy" id="9925"/>
    <lineage>
        <taxon>Eukaryota</taxon>
        <taxon>Metazoa</taxon>
        <taxon>Chordata</taxon>
        <taxon>Craniata</taxon>
        <taxon>Vertebrata</taxon>
        <taxon>Euteleostomi</taxon>
        <taxon>Mammalia</taxon>
        <taxon>Eutheria</taxon>
        <taxon>Laurasiatheria</taxon>
        <taxon>Artiodactyla</taxon>
        <taxon>Ruminantia</taxon>
        <taxon>Pecora</taxon>
        <taxon>Bovidae</taxon>
        <taxon>Caprinae</taxon>
        <taxon>Capra</taxon>
    </lineage>
</organism>
<dbReference type="PANTHER" id="PTHR39490">
    <property type="entry name" value="ARRESTIN DOMAIN-CONTAINING PROTEIN D"/>
    <property type="match status" value="1"/>
</dbReference>
<dbReference type="GeneTree" id="ENSGT00940000159639"/>
<dbReference type="OMA" id="WRACALI"/>
<reference evidence="7" key="3">
    <citation type="submission" date="2025-09" db="UniProtKB">
        <authorList>
            <consortium name="Ensembl"/>
        </authorList>
    </citation>
    <scope>IDENTIFICATION</scope>
</reference>
<feature type="region of interest" description="Disordered" evidence="5">
    <location>
        <begin position="175"/>
        <end position="196"/>
    </location>
</feature>
<proteinExistence type="predicted"/>
<dbReference type="PANTHER" id="PTHR39490:SF8">
    <property type="entry name" value="ZINC FINGER FYVE DOMAIN-CONTAINING PROTEIN 21"/>
    <property type="match status" value="1"/>
</dbReference>
<dbReference type="Gene3D" id="2.30.29.160">
    <property type="entry name" value="Zinc finger FYVE domain-containing protein 21, C-terminal"/>
    <property type="match status" value="1"/>
</dbReference>
<dbReference type="Gene3D" id="3.30.40.10">
    <property type="entry name" value="Zinc/RING finger domain, C3HC4 (zinc finger)"/>
    <property type="match status" value="1"/>
</dbReference>
<keyword evidence="8" id="KW-1185">Reference proteome</keyword>
<dbReference type="InterPro" id="IPR011011">
    <property type="entry name" value="Znf_FYVE_PHD"/>
</dbReference>
<name>A0A452EDT0_CAPHI</name>
<evidence type="ECO:0000256" key="2">
    <source>
        <dbReference type="ARBA" id="ARBA00022771"/>
    </source>
</evidence>
<keyword evidence="1" id="KW-0479">Metal-binding</keyword>
<dbReference type="GO" id="GO:0008270">
    <property type="term" value="F:zinc ion binding"/>
    <property type="evidence" value="ECO:0007669"/>
    <property type="project" value="UniProtKB-KW"/>
</dbReference>
<evidence type="ECO:0000256" key="5">
    <source>
        <dbReference type="SAM" id="MobiDB-lite"/>
    </source>
</evidence>
<sequence>MSSEVAARRDAKKLVRSPSGLRMVPEHRAYGSPFGLEEPPWVPDKECPRCMQCDTKFDFLTRKHHCRRCGKCFCDKCCGQKVALRRMCFVDPVRQCAGCAPVSRREADFYDRQLKLLLSGATFLVTFGNSEKPDTMVCRLSSNQRFLLLDGDGDDHREVEVARIAAVQMLTEGLPPGDSLSHTSLPASRPAAEGGNARATGMTLQYTTPGAEGLTQLTLTAGEDAEGSRRQATAWLAAMHKVPPVPRSSPAQPRGLLPPQPGTRLSGHLAGGQAPPRGSGPVTPRGLDGPLGAAAPARRRTGTTDPASAGDAAEPSEPA</sequence>
<dbReference type="EMBL" id="LWLT01000019">
    <property type="status" value="NOT_ANNOTATED_CDS"/>
    <property type="molecule type" value="Genomic_DNA"/>
</dbReference>
<dbReference type="PROSITE" id="PS50178">
    <property type="entry name" value="ZF_FYVE"/>
    <property type="match status" value="1"/>
</dbReference>
<dbReference type="AlphaFoldDB" id="A0A452EDT0"/>
<dbReference type="SMART" id="SM00064">
    <property type="entry name" value="FYVE"/>
    <property type="match status" value="1"/>
</dbReference>
<dbReference type="STRING" id="9925.ENSCHIP00000010182"/>
<accession>A0A452EDT0</accession>
<dbReference type="InterPro" id="IPR017455">
    <property type="entry name" value="Znf_FYVE-rel"/>
</dbReference>
<evidence type="ECO:0000259" key="6">
    <source>
        <dbReference type="PROSITE" id="PS50178"/>
    </source>
</evidence>
<dbReference type="Proteomes" id="UP000291000">
    <property type="component" value="Chromosome 21"/>
</dbReference>
<evidence type="ECO:0000313" key="8">
    <source>
        <dbReference type="Proteomes" id="UP000291000"/>
    </source>
</evidence>
<dbReference type="InterPro" id="IPR052113">
    <property type="entry name" value="FYVE-type_Zinc_Finger"/>
</dbReference>
<keyword evidence="2 4" id="KW-0863">Zinc-finger</keyword>
<evidence type="ECO:0000256" key="3">
    <source>
        <dbReference type="ARBA" id="ARBA00022833"/>
    </source>
</evidence>
<dbReference type="InterPro" id="IPR032031">
    <property type="entry name" value="ZFYVE21_C"/>
</dbReference>
<dbReference type="SUPFAM" id="SSF57903">
    <property type="entry name" value="FYVE/PHD zinc finger"/>
    <property type="match status" value="1"/>
</dbReference>
<dbReference type="Bgee" id="ENSCHIG00000012789">
    <property type="expression patterns" value="Expressed in liver and 16 other cell types or tissues"/>
</dbReference>
<evidence type="ECO:0000256" key="1">
    <source>
        <dbReference type="ARBA" id="ARBA00022723"/>
    </source>
</evidence>
<dbReference type="InterPro" id="IPR000306">
    <property type="entry name" value="Znf_FYVE"/>
</dbReference>
<reference evidence="7" key="2">
    <citation type="submission" date="2025-08" db="UniProtKB">
        <authorList>
            <consortium name="Ensembl"/>
        </authorList>
    </citation>
    <scope>IDENTIFICATION</scope>
</reference>
<dbReference type="Ensembl" id="ENSCHIT00000017955.1">
    <property type="protein sequence ID" value="ENSCHIP00000010182.1"/>
    <property type="gene ID" value="ENSCHIG00000012789.1"/>
</dbReference>
<evidence type="ECO:0000313" key="7">
    <source>
        <dbReference type="Ensembl" id="ENSCHIP00000010182.1"/>
    </source>
</evidence>
<evidence type="ECO:0000256" key="4">
    <source>
        <dbReference type="PROSITE-ProRule" id="PRU00091"/>
    </source>
</evidence>
<keyword evidence="3" id="KW-0862">Zinc</keyword>
<feature type="domain" description="FYVE-type" evidence="6">
    <location>
        <begin position="44"/>
        <end position="99"/>
    </location>
</feature>
<reference evidence="7 8" key="1">
    <citation type="submission" date="2016-04" db="EMBL/GenBank/DDBJ databases">
        <title>Polished mammalian reference genomes with single-molecule sequencing and chromosome conformation capture applied to the Capra hircus genome.</title>
        <authorList>
            <person name="Bickhart D.M."/>
            <person name="Koren S."/>
            <person name="Rosen B."/>
            <person name="Hastie A."/>
            <person name="Liachko I."/>
            <person name="Sullivan S.T."/>
            <person name="Burton J."/>
            <person name="Sayre B.L."/>
            <person name="Huson H.J."/>
            <person name="Lee J."/>
            <person name="Lam E."/>
            <person name="Kelley C.M."/>
            <person name="Hutchison J.L."/>
            <person name="Zhou Y."/>
            <person name="Sun J."/>
            <person name="Crisa A."/>
            <person name="Schwartz J.C."/>
            <person name="Hammond J.A."/>
            <person name="Schroeder S.G."/>
            <person name="Liu G.E."/>
            <person name="Dunham M."/>
            <person name="Shendure J."/>
            <person name="Sonstegard T.S."/>
            <person name="Phillippy A.M."/>
            <person name="Van Tassell C.P."/>
            <person name="Smith T.P."/>
        </authorList>
    </citation>
    <scope>NUCLEOTIDE SEQUENCE [LARGE SCALE GENOMIC DNA]</scope>
</reference>
<dbReference type="InterPro" id="IPR038632">
    <property type="entry name" value="ZFYVE21_C_sf"/>
</dbReference>